<feature type="transmembrane region" description="Helical" evidence="2">
    <location>
        <begin position="12"/>
        <end position="29"/>
    </location>
</feature>
<sequence length="149" mass="17044">MNETIIEIIKGMLAPGIMISACGLLLLGMNNKYSLVANRIRTLNNEIRELDKNNNERKDSILVQLRLLIERIRIIRNAVWFYTVGIAMFIFSTFFLGIYFINGKAFLPSVMALIIFIIGLFSVFCGVFYAAKEVRLGYKILQIETKNIN</sequence>
<protein>
    <submittedName>
        <fullName evidence="3">Uncharacterized protein DUF2721</fullName>
    </submittedName>
</protein>
<organism evidence="3 4">
    <name type="scientific">Tenacibaculum adriaticum</name>
    <dbReference type="NCBI Taxonomy" id="413713"/>
    <lineage>
        <taxon>Bacteria</taxon>
        <taxon>Pseudomonadati</taxon>
        <taxon>Bacteroidota</taxon>
        <taxon>Flavobacteriia</taxon>
        <taxon>Flavobacteriales</taxon>
        <taxon>Flavobacteriaceae</taxon>
        <taxon>Tenacibaculum</taxon>
    </lineage>
</organism>
<feature type="transmembrane region" description="Helical" evidence="2">
    <location>
        <begin position="107"/>
        <end position="131"/>
    </location>
</feature>
<keyword evidence="2" id="KW-1133">Transmembrane helix</keyword>
<reference evidence="3 4" key="1">
    <citation type="submission" date="2019-07" db="EMBL/GenBank/DDBJ databases">
        <title>Genomic Encyclopedia of Type Strains, Phase IV (KMG-IV): sequencing the most valuable type-strain genomes for metagenomic binning, comparative biology and taxonomic classification.</title>
        <authorList>
            <person name="Goeker M."/>
        </authorList>
    </citation>
    <scope>NUCLEOTIDE SEQUENCE [LARGE SCALE GENOMIC DNA]</scope>
    <source>
        <strain evidence="3 4">DSM 18961</strain>
    </source>
</reference>
<feature type="coiled-coil region" evidence="1">
    <location>
        <begin position="33"/>
        <end position="60"/>
    </location>
</feature>
<keyword evidence="4" id="KW-1185">Reference proteome</keyword>
<keyword evidence="2" id="KW-0812">Transmembrane</keyword>
<dbReference type="EMBL" id="VNIA01000002">
    <property type="protein sequence ID" value="TYP98961.1"/>
    <property type="molecule type" value="Genomic_DNA"/>
</dbReference>
<keyword evidence="1" id="KW-0175">Coiled coil</keyword>
<dbReference type="AlphaFoldDB" id="A0A5S5DSU1"/>
<accession>A0A5S5DSU1</accession>
<gene>
    <name evidence="3" type="ORF">C7447_102279</name>
</gene>
<evidence type="ECO:0000256" key="1">
    <source>
        <dbReference type="SAM" id="Coils"/>
    </source>
</evidence>
<dbReference type="Pfam" id="PF11026">
    <property type="entry name" value="DUF2721"/>
    <property type="match status" value="1"/>
</dbReference>
<dbReference type="RefSeq" id="WP_211354904.1">
    <property type="nucleotide sequence ID" value="NZ_VNIA01000002.1"/>
</dbReference>
<feature type="transmembrane region" description="Helical" evidence="2">
    <location>
        <begin position="79"/>
        <end position="101"/>
    </location>
</feature>
<dbReference type="InterPro" id="IPR021279">
    <property type="entry name" value="DUF2721"/>
</dbReference>
<dbReference type="Proteomes" id="UP000323136">
    <property type="component" value="Unassembled WGS sequence"/>
</dbReference>
<comment type="caution">
    <text evidence="3">The sequence shown here is derived from an EMBL/GenBank/DDBJ whole genome shotgun (WGS) entry which is preliminary data.</text>
</comment>
<proteinExistence type="predicted"/>
<evidence type="ECO:0000313" key="3">
    <source>
        <dbReference type="EMBL" id="TYP98961.1"/>
    </source>
</evidence>
<evidence type="ECO:0000256" key="2">
    <source>
        <dbReference type="SAM" id="Phobius"/>
    </source>
</evidence>
<keyword evidence="2" id="KW-0472">Membrane</keyword>
<name>A0A5S5DSU1_9FLAO</name>
<evidence type="ECO:0000313" key="4">
    <source>
        <dbReference type="Proteomes" id="UP000323136"/>
    </source>
</evidence>